<name>A0AAD2G565_9STRA</name>
<comment type="caution">
    <text evidence="2">The sequence shown here is derived from an EMBL/GenBank/DDBJ whole genome shotgun (WGS) entry which is preliminary data.</text>
</comment>
<gene>
    <name evidence="2" type="ORF">CYCCA115_LOCUS20130</name>
</gene>
<keyword evidence="3" id="KW-1185">Reference proteome</keyword>
<dbReference type="EMBL" id="CAKOGP040002141">
    <property type="protein sequence ID" value="CAJ1963364.1"/>
    <property type="molecule type" value="Genomic_DNA"/>
</dbReference>
<evidence type="ECO:0000313" key="3">
    <source>
        <dbReference type="Proteomes" id="UP001295423"/>
    </source>
</evidence>
<proteinExistence type="predicted"/>
<dbReference type="Proteomes" id="UP001295423">
    <property type="component" value="Unassembled WGS sequence"/>
</dbReference>
<evidence type="ECO:0000313" key="2">
    <source>
        <dbReference type="EMBL" id="CAJ1963364.1"/>
    </source>
</evidence>
<feature type="region of interest" description="Disordered" evidence="1">
    <location>
        <begin position="1"/>
        <end position="25"/>
    </location>
</feature>
<feature type="compositionally biased region" description="Basic residues" evidence="1">
    <location>
        <begin position="10"/>
        <end position="19"/>
    </location>
</feature>
<reference evidence="2" key="1">
    <citation type="submission" date="2023-08" db="EMBL/GenBank/DDBJ databases">
        <authorList>
            <person name="Audoor S."/>
            <person name="Bilcke G."/>
        </authorList>
    </citation>
    <scope>NUCLEOTIDE SEQUENCE</scope>
</reference>
<organism evidence="2 3">
    <name type="scientific">Cylindrotheca closterium</name>
    <dbReference type="NCBI Taxonomy" id="2856"/>
    <lineage>
        <taxon>Eukaryota</taxon>
        <taxon>Sar</taxon>
        <taxon>Stramenopiles</taxon>
        <taxon>Ochrophyta</taxon>
        <taxon>Bacillariophyta</taxon>
        <taxon>Bacillariophyceae</taxon>
        <taxon>Bacillariophycidae</taxon>
        <taxon>Bacillariales</taxon>
        <taxon>Bacillariaceae</taxon>
        <taxon>Cylindrotheca</taxon>
    </lineage>
</organism>
<evidence type="ECO:0000256" key="1">
    <source>
        <dbReference type="SAM" id="MobiDB-lite"/>
    </source>
</evidence>
<protein>
    <submittedName>
        <fullName evidence="2">Uncharacterized protein</fullName>
    </submittedName>
</protein>
<dbReference type="AlphaFoldDB" id="A0AAD2G565"/>
<sequence>MRGPRSSAARSRRGGRRSRISGLSSGVSHASLDEYLRSLSPGDCLGDDHRCRSSLATRVTFQNVNGVPEEGDHVKQRQINSWLQDERVGKALLAEAKTFWPSIPEGHWWNDRMRRATMKAKHKGFYSAVAYSKRQARSLANTVFQWGGCIATVLSQVPHQAKEAKSDSTGLGRWAYVRLQGKKLKAQGCDDHSGLVLDVNEAVRRPLSRDLVVILAYRPNREGTGESTV</sequence>
<accession>A0AAD2G565</accession>